<dbReference type="RefSeq" id="WP_377043531.1">
    <property type="nucleotide sequence ID" value="NZ_JBHLUN010000005.1"/>
</dbReference>
<evidence type="ECO:0000313" key="5">
    <source>
        <dbReference type="Proteomes" id="UP001589865"/>
    </source>
</evidence>
<dbReference type="Pfam" id="PF03641">
    <property type="entry name" value="Lysine_decarbox"/>
    <property type="match status" value="1"/>
</dbReference>
<accession>A0ABV6JQ13</accession>
<gene>
    <name evidence="4" type="ORF">ACFFGY_06060</name>
</gene>
<protein>
    <recommendedName>
        <fullName evidence="3">Cytokinin riboside 5'-monophosphate phosphoribohydrolase</fullName>
        <ecNumber evidence="3">3.2.2.n1</ecNumber>
    </recommendedName>
</protein>
<dbReference type="Gene3D" id="3.40.50.450">
    <property type="match status" value="1"/>
</dbReference>
<comment type="similarity">
    <text evidence="2 3">Belongs to the LOG family.</text>
</comment>
<dbReference type="PANTHER" id="PTHR31223">
    <property type="entry name" value="LOG FAMILY PROTEIN YJL055W"/>
    <property type="match status" value="1"/>
</dbReference>
<sequence length="199" mass="21602">MEDKTMKRVCVFCGANPGARPIYAEVARALGQQIAAEGMDLVYGGGKVGLMGVVADAAMQAGAEVDGVIPEALMQREVGHGSVTRLHVVRSMHERKAMMAELSDGFVILPGGFGTLEEVFEVLTWSQLGLHGKGAVFLDVEGYWEGMMTLLDSMQREGFLKPEHRLLAMRADTPEQAISMLRNFRAPAVPKWIESPAQA</sequence>
<evidence type="ECO:0000256" key="3">
    <source>
        <dbReference type="RuleBase" id="RU363015"/>
    </source>
</evidence>
<keyword evidence="3" id="KW-0203">Cytokinin biosynthesis</keyword>
<evidence type="ECO:0000256" key="2">
    <source>
        <dbReference type="ARBA" id="ARBA00006763"/>
    </source>
</evidence>
<evidence type="ECO:0000313" key="4">
    <source>
        <dbReference type="EMBL" id="MFC0407805.1"/>
    </source>
</evidence>
<keyword evidence="3" id="KW-0378">Hydrolase</keyword>
<dbReference type="PANTHER" id="PTHR31223:SF70">
    <property type="entry name" value="LOG FAMILY PROTEIN YJL055W"/>
    <property type="match status" value="1"/>
</dbReference>
<evidence type="ECO:0000256" key="1">
    <source>
        <dbReference type="ARBA" id="ARBA00000274"/>
    </source>
</evidence>
<dbReference type="SUPFAM" id="SSF102405">
    <property type="entry name" value="MCP/YpsA-like"/>
    <property type="match status" value="1"/>
</dbReference>
<dbReference type="EMBL" id="JBHLUN010000005">
    <property type="protein sequence ID" value="MFC0407805.1"/>
    <property type="molecule type" value="Genomic_DNA"/>
</dbReference>
<reference evidence="4 5" key="1">
    <citation type="submission" date="2024-09" db="EMBL/GenBank/DDBJ databases">
        <authorList>
            <person name="Sun Q."/>
            <person name="Mori K."/>
        </authorList>
    </citation>
    <scope>NUCLEOTIDE SEQUENCE [LARGE SCALE GENOMIC DNA]</scope>
    <source>
        <strain evidence="4 5">TBRC 5777</strain>
    </source>
</reference>
<dbReference type="InterPro" id="IPR031100">
    <property type="entry name" value="LOG_fam"/>
</dbReference>
<comment type="caution">
    <text evidence="4">The sequence shown here is derived from an EMBL/GenBank/DDBJ whole genome shotgun (WGS) entry which is preliminary data.</text>
</comment>
<name>A0ABV6JQ13_9PROT</name>
<organism evidence="4 5">
    <name type="scientific">Roseomonas elaeocarpi</name>
    <dbReference type="NCBI Taxonomy" id="907779"/>
    <lineage>
        <taxon>Bacteria</taxon>
        <taxon>Pseudomonadati</taxon>
        <taxon>Pseudomonadota</taxon>
        <taxon>Alphaproteobacteria</taxon>
        <taxon>Acetobacterales</taxon>
        <taxon>Roseomonadaceae</taxon>
        <taxon>Roseomonas</taxon>
    </lineage>
</organism>
<dbReference type="Proteomes" id="UP001589865">
    <property type="component" value="Unassembled WGS sequence"/>
</dbReference>
<dbReference type="InterPro" id="IPR005269">
    <property type="entry name" value="LOG"/>
</dbReference>
<comment type="catalytic activity">
    <reaction evidence="1">
        <text>AMP + H2O = D-ribose 5-phosphate + adenine</text>
        <dbReference type="Rhea" id="RHEA:20129"/>
        <dbReference type="ChEBI" id="CHEBI:15377"/>
        <dbReference type="ChEBI" id="CHEBI:16708"/>
        <dbReference type="ChEBI" id="CHEBI:78346"/>
        <dbReference type="ChEBI" id="CHEBI:456215"/>
        <dbReference type="EC" id="3.2.2.4"/>
    </reaction>
</comment>
<keyword evidence="5" id="KW-1185">Reference proteome</keyword>
<proteinExistence type="inferred from homology"/>
<dbReference type="NCBIfam" id="TIGR00730">
    <property type="entry name" value="Rossman fold protein, TIGR00730 family"/>
    <property type="match status" value="1"/>
</dbReference>
<dbReference type="EC" id="3.2.2.n1" evidence="3"/>